<reference evidence="4 5" key="1">
    <citation type="submission" date="2017-08" db="EMBL/GenBank/DDBJ databases">
        <authorList>
            <person name="Feschi L."/>
            <person name="Jeukens J."/>
            <person name="Emond-Rheault J.-G."/>
            <person name="Kukavica-Ibrulj I."/>
            <person name="Boyle B."/>
            <person name="Levesque R.C."/>
        </authorList>
    </citation>
    <scope>NUCLEOTIDE SEQUENCE [LARGE SCALE GENOMIC DNA]</scope>
    <source>
        <strain evidence="4 5">PA-W36</strain>
    </source>
</reference>
<keyword evidence="3" id="KW-0804">Transcription</keyword>
<evidence type="ECO:0000256" key="3">
    <source>
        <dbReference type="ARBA" id="ARBA00023163"/>
    </source>
</evidence>
<dbReference type="InterPro" id="IPR003313">
    <property type="entry name" value="AraC-bd"/>
</dbReference>
<dbReference type="InterPro" id="IPR011051">
    <property type="entry name" value="RmlC_Cupin_sf"/>
</dbReference>
<dbReference type="Pfam" id="PF02311">
    <property type="entry name" value="AraC_binding"/>
    <property type="match status" value="1"/>
</dbReference>
<dbReference type="Gene3D" id="1.10.10.60">
    <property type="entry name" value="Homeodomain-like"/>
    <property type="match status" value="2"/>
</dbReference>
<keyword evidence="2" id="KW-0238">DNA-binding</keyword>
<keyword evidence="1" id="KW-0805">Transcription regulation</keyword>
<name>A0A7M2ZLP0_PSEAI</name>
<protein>
    <submittedName>
        <fullName evidence="4">AraC family transcriptional regulator</fullName>
    </submittedName>
</protein>
<dbReference type="InterPro" id="IPR009057">
    <property type="entry name" value="Homeodomain-like_sf"/>
</dbReference>
<dbReference type="InterPro" id="IPR014710">
    <property type="entry name" value="RmlC-like_jellyroll"/>
</dbReference>
<dbReference type="RefSeq" id="WP_023087431.1">
    <property type="nucleotide sequence ID" value="NZ_CAADPO010000060.1"/>
</dbReference>
<sequence length="265" mass="28842">MLSTGGSRVGEDVLFSLSHQTQVSDVEMPPHTHREGQLYVVAEGSMIVATAHETWLVAPGQIGWIPPEVTHSARVHGTMSGWVGHLAPELSLDLPGRPTAFRQSALSAAILERLPGSGVSSASDKRELRLLEALVDELGLLPPQPMCLPYPKTSRLADIARKIIDDLAVANSLDDMAALAFMSRRSLTRQFRAETGMSIVEWRDAARMQRAVQLLAAGHSVTSIAYTLGYDGASRFIDKFSATFGVTPKQFSLRSIRNPLREDAD</sequence>
<evidence type="ECO:0000313" key="4">
    <source>
        <dbReference type="EMBL" id="RPM04835.1"/>
    </source>
</evidence>
<dbReference type="SUPFAM" id="SSF51182">
    <property type="entry name" value="RmlC-like cupins"/>
    <property type="match status" value="1"/>
</dbReference>
<dbReference type="InterPro" id="IPR018062">
    <property type="entry name" value="HTH_AraC-typ_CS"/>
</dbReference>
<proteinExistence type="predicted"/>
<gene>
    <name evidence="4" type="ORF">IPC1295_29950</name>
</gene>
<dbReference type="InterPro" id="IPR018060">
    <property type="entry name" value="HTH_AraC"/>
</dbReference>
<accession>A0A7M2ZLP0</accession>
<dbReference type="Gene3D" id="2.60.120.10">
    <property type="entry name" value="Jelly Rolls"/>
    <property type="match status" value="1"/>
</dbReference>
<dbReference type="PROSITE" id="PS00041">
    <property type="entry name" value="HTH_ARAC_FAMILY_1"/>
    <property type="match status" value="1"/>
</dbReference>
<comment type="caution">
    <text evidence="4">The sequence shown here is derived from an EMBL/GenBank/DDBJ whole genome shotgun (WGS) entry which is preliminary data.</text>
</comment>
<dbReference type="GO" id="GO:0009893">
    <property type="term" value="P:positive regulation of metabolic process"/>
    <property type="evidence" value="ECO:0007669"/>
    <property type="project" value="UniProtKB-ARBA"/>
</dbReference>
<dbReference type="PROSITE" id="PS01124">
    <property type="entry name" value="HTH_ARAC_FAMILY_2"/>
    <property type="match status" value="1"/>
</dbReference>
<reference evidence="4 5" key="2">
    <citation type="submission" date="2019-01" db="EMBL/GenBank/DDBJ databases">
        <title>The Pseudomonas aeruginosa pan-genome provides new insights on its population structure, horizontal gene transfer and pathogenicity.</title>
        <authorList>
            <person name="Freschi L."/>
            <person name="Vincent A.T."/>
            <person name="Jeukens J."/>
            <person name="Emond-Rheault J.-G."/>
            <person name="Kukavica-Ibrulj I."/>
            <person name="Dupont M.-J."/>
            <person name="Charette S.J."/>
            <person name="Boyle B."/>
            <person name="Levesque R.C."/>
        </authorList>
    </citation>
    <scope>NUCLEOTIDE SEQUENCE [LARGE SCALE GENOMIC DNA]</scope>
    <source>
        <strain evidence="4 5">PA-W36</strain>
    </source>
</reference>
<dbReference type="EMBL" id="NSNE01000026">
    <property type="protein sequence ID" value="RPM04835.1"/>
    <property type="molecule type" value="Genomic_DNA"/>
</dbReference>
<dbReference type="AlphaFoldDB" id="A0A7M2ZLP0"/>
<evidence type="ECO:0000256" key="1">
    <source>
        <dbReference type="ARBA" id="ARBA00023015"/>
    </source>
</evidence>
<dbReference type="PANTHER" id="PTHR11019:SF199">
    <property type="entry name" value="HTH-TYPE TRANSCRIPTIONAL REGULATOR NIMR"/>
    <property type="match status" value="1"/>
</dbReference>
<evidence type="ECO:0000256" key="2">
    <source>
        <dbReference type="ARBA" id="ARBA00023125"/>
    </source>
</evidence>
<dbReference type="GO" id="GO:0043565">
    <property type="term" value="F:sequence-specific DNA binding"/>
    <property type="evidence" value="ECO:0007669"/>
    <property type="project" value="InterPro"/>
</dbReference>
<dbReference type="PANTHER" id="PTHR11019">
    <property type="entry name" value="HTH-TYPE TRANSCRIPTIONAL REGULATOR NIMR"/>
    <property type="match status" value="1"/>
</dbReference>
<organism evidence="4 5">
    <name type="scientific">Pseudomonas aeruginosa</name>
    <dbReference type="NCBI Taxonomy" id="287"/>
    <lineage>
        <taxon>Bacteria</taxon>
        <taxon>Pseudomonadati</taxon>
        <taxon>Pseudomonadota</taxon>
        <taxon>Gammaproteobacteria</taxon>
        <taxon>Pseudomonadales</taxon>
        <taxon>Pseudomonadaceae</taxon>
        <taxon>Pseudomonas</taxon>
    </lineage>
</organism>
<dbReference type="Proteomes" id="UP000284767">
    <property type="component" value="Unassembled WGS sequence"/>
</dbReference>
<dbReference type="SMART" id="SM00342">
    <property type="entry name" value="HTH_ARAC"/>
    <property type="match status" value="1"/>
</dbReference>
<dbReference type="SUPFAM" id="SSF46689">
    <property type="entry name" value="Homeodomain-like"/>
    <property type="match status" value="1"/>
</dbReference>
<dbReference type="Pfam" id="PF12833">
    <property type="entry name" value="HTH_18"/>
    <property type="match status" value="1"/>
</dbReference>
<dbReference type="GO" id="GO:0003700">
    <property type="term" value="F:DNA-binding transcription factor activity"/>
    <property type="evidence" value="ECO:0007669"/>
    <property type="project" value="InterPro"/>
</dbReference>
<evidence type="ECO:0000313" key="5">
    <source>
        <dbReference type="Proteomes" id="UP000284767"/>
    </source>
</evidence>
<dbReference type="CDD" id="cd06124">
    <property type="entry name" value="cupin_NimR-like_N"/>
    <property type="match status" value="1"/>
</dbReference>